<dbReference type="EMBL" id="ACIO01000842">
    <property type="protein sequence ID" value="EFC95069.1"/>
    <property type="molecule type" value="Genomic_DNA"/>
</dbReference>
<feature type="non-terminal residue" evidence="2">
    <location>
        <position position="1"/>
    </location>
</feature>
<evidence type="ECO:0000313" key="2">
    <source>
        <dbReference type="EMBL" id="EFC95069.1"/>
    </source>
</evidence>
<feature type="domain" description="HemN C-terminal" evidence="1">
    <location>
        <begin position="7"/>
        <end position="73"/>
    </location>
</feature>
<evidence type="ECO:0000259" key="1">
    <source>
        <dbReference type="Pfam" id="PF06969"/>
    </source>
</evidence>
<comment type="caution">
    <text evidence="2">The sequence shown here is derived from an EMBL/GenBank/DDBJ whole genome shotgun (WGS) entry which is preliminary data.</text>
</comment>
<proteinExistence type="predicted"/>
<dbReference type="InterPro" id="IPR010723">
    <property type="entry name" value="HemN_C"/>
</dbReference>
<name>D3ASZ1_9FIRM</name>
<dbReference type="Pfam" id="PF06969">
    <property type="entry name" value="HemN_C"/>
    <property type="match status" value="1"/>
</dbReference>
<gene>
    <name evidence="2" type="ORF">CLOSTHATH_06750</name>
</gene>
<protein>
    <recommendedName>
        <fullName evidence="1">HemN C-terminal domain-containing protein</fullName>
    </recommendedName>
</protein>
<reference evidence="2 3" key="1">
    <citation type="submission" date="2010-01" db="EMBL/GenBank/DDBJ databases">
        <authorList>
            <person name="Weinstock G."/>
            <person name="Sodergren E."/>
            <person name="Clifton S."/>
            <person name="Fulton L."/>
            <person name="Fulton B."/>
            <person name="Courtney L."/>
            <person name="Fronick C."/>
            <person name="Harrison M."/>
            <person name="Strong C."/>
            <person name="Farmer C."/>
            <person name="Delahaunty K."/>
            <person name="Markovic C."/>
            <person name="Hall O."/>
            <person name="Minx P."/>
            <person name="Tomlinson C."/>
            <person name="Mitreva M."/>
            <person name="Nelson J."/>
            <person name="Hou S."/>
            <person name="Wollam A."/>
            <person name="Pepin K.H."/>
            <person name="Johnson M."/>
            <person name="Bhonagiri V."/>
            <person name="Nash W.E."/>
            <person name="Warren W."/>
            <person name="Chinwalla A."/>
            <person name="Mardis E.R."/>
            <person name="Wilson R.K."/>
        </authorList>
    </citation>
    <scope>NUCLEOTIDE SEQUENCE [LARGE SCALE GENOMIC DNA]</scope>
    <source>
        <strain evidence="2 3">DSM 13479</strain>
    </source>
</reference>
<dbReference type="SUPFAM" id="SSF102114">
    <property type="entry name" value="Radical SAM enzymes"/>
    <property type="match status" value="1"/>
</dbReference>
<dbReference type="InterPro" id="IPR058240">
    <property type="entry name" value="rSAM_sf"/>
</dbReference>
<dbReference type="HOGENOM" id="CLU_2532751_0_0_9"/>
<evidence type="ECO:0000313" key="3">
    <source>
        <dbReference type="Proteomes" id="UP000004968"/>
    </source>
</evidence>
<accession>D3ASZ1</accession>
<sequence>RQDFEQLSVKSKMEEFMFLGLRLTRGVSAEGFITRFGQSIRNVYGGVIDKLEREGLLEHKNGYYRLTERGLDLSNYAMSLFLLD</sequence>
<dbReference type="AlphaFoldDB" id="D3ASZ1"/>
<organism evidence="2 3">
    <name type="scientific">Hungatella hathewayi DSM 13479</name>
    <dbReference type="NCBI Taxonomy" id="566550"/>
    <lineage>
        <taxon>Bacteria</taxon>
        <taxon>Bacillati</taxon>
        <taxon>Bacillota</taxon>
        <taxon>Clostridia</taxon>
        <taxon>Lachnospirales</taxon>
        <taxon>Lachnospiraceae</taxon>
        <taxon>Hungatella</taxon>
    </lineage>
</organism>
<dbReference type="Proteomes" id="UP000004968">
    <property type="component" value="Unassembled WGS sequence"/>
</dbReference>